<name>A0A917CHX4_9HYPH</name>
<dbReference type="InterPro" id="IPR007410">
    <property type="entry name" value="LpqE-like"/>
</dbReference>
<dbReference type="Gene3D" id="2.60.40.1890">
    <property type="entry name" value="PCu(A)C copper chaperone"/>
    <property type="match status" value="1"/>
</dbReference>
<dbReference type="PANTHER" id="PTHR36302:SF1">
    <property type="entry name" value="COPPER CHAPERONE PCU(A)C"/>
    <property type="match status" value="1"/>
</dbReference>
<organism evidence="3 4">
    <name type="scientific">Azorhizobium oxalatiphilum</name>
    <dbReference type="NCBI Taxonomy" id="980631"/>
    <lineage>
        <taxon>Bacteria</taxon>
        <taxon>Pseudomonadati</taxon>
        <taxon>Pseudomonadota</taxon>
        <taxon>Alphaproteobacteria</taxon>
        <taxon>Hyphomicrobiales</taxon>
        <taxon>Xanthobacteraceae</taxon>
        <taxon>Azorhizobium</taxon>
    </lineage>
</organism>
<reference evidence="3" key="2">
    <citation type="submission" date="2020-09" db="EMBL/GenBank/DDBJ databases">
        <authorList>
            <person name="Sun Q."/>
            <person name="Sedlacek I."/>
        </authorList>
    </citation>
    <scope>NUCLEOTIDE SEQUENCE</scope>
    <source>
        <strain evidence="3">CCM 7897</strain>
    </source>
</reference>
<dbReference type="AlphaFoldDB" id="A0A917CHX4"/>
<evidence type="ECO:0000256" key="1">
    <source>
        <dbReference type="SAM" id="SignalP"/>
    </source>
</evidence>
<keyword evidence="1" id="KW-0732">Signal</keyword>
<proteinExistence type="predicted"/>
<dbReference type="PIRSF" id="PIRSF037139">
    <property type="entry name" value="UCP037139"/>
    <property type="match status" value="1"/>
</dbReference>
<feature type="chain" id="PRO_5037930950" description="YncI copper-binding domain-containing protein" evidence="1">
    <location>
        <begin position="30"/>
        <end position="329"/>
    </location>
</feature>
<feature type="domain" description="YncI copper-binding" evidence="2">
    <location>
        <begin position="30"/>
        <end position="174"/>
    </location>
</feature>
<dbReference type="Pfam" id="PF07987">
    <property type="entry name" value="DUF1775"/>
    <property type="match status" value="1"/>
</dbReference>
<comment type="caution">
    <text evidence="3">The sequence shown here is derived from an EMBL/GenBank/DDBJ whole genome shotgun (WGS) entry which is preliminary data.</text>
</comment>
<dbReference type="EMBL" id="BMCT01000012">
    <property type="protein sequence ID" value="GGF88006.1"/>
    <property type="molecule type" value="Genomic_DNA"/>
</dbReference>
<dbReference type="RefSeq" id="WP_188584067.1">
    <property type="nucleotide sequence ID" value="NZ_BMCT01000012.1"/>
</dbReference>
<evidence type="ECO:0000313" key="3">
    <source>
        <dbReference type="EMBL" id="GGF88006.1"/>
    </source>
</evidence>
<dbReference type="InterPro" id="IPR038507">
    <property type="entry name" value="YcnI-like_sf"/>
</dbReference>
<protein>
    <recommendedName>
        <fullName evidence="2">YncI copper-binding domain-containing protein</fullName>
    </recommendedName>
</protein>
<dbReference type="InterPro" id="IPR058248">
    <property type="entry name" value="Lxx211020-like"/>
</dbReference>
<evidence type="ECO:0000259" key="2">
    <source>
        <dbReference type="Pfam" id="PF07987"/>
    </source>
</evidence>
<dbReference type="Gene3D" id="2.60.40.2230">
    <property type="entry name" value="Uncharacterised protein YcnI-like PF07987, DUF1775"/>
    <property type="match status" value="1"/>
</dbReference>
<sequence>MSRTLVLSRTFARPLAVALFSLVAGSASAHIVLEQKTAQPGSSYKGTLRVTHGCGESATTALRVTIPEGVVGVRPQPKAGWTIALESGPYAKAYPMMHGKPATEGVKTITWSGGNLPNAYYDEFVFVASLSADVAGKALAFPVLQTCENGSADWAEATVEGQPVPSHPAPVLKVAAASSAPMAGMGSAAVKVGDIQIDLPWMRATPGGAKVAGGYLKLTNTGSAPDKLVSIATDIAGKAEVHEMSMANGVMTMRAVSGGLELAPGKSVELAPGGFHLMMMDLKRPLKEGDKVQATLVFEKAGKVDVTFPVRGIGAGAPAAGGAMGEHQH</sequence>
<dbReference type="CDD" id="cd08545">
    <property type="entry name" value="YcnI_like"/>
    <property type="match status" value="1"/>
</dbReference>
<dbReference type="SUPFAM" id="SSF110087">
    <property type="entry name" value="DR1885-like metal-binding protein"/>
    <property type="match status" value="1"/>
</dbReference>
<gene>
    <name evidence="3" type="ORF">GCM10007301_54930</name>
</gene>
<keyword evidence="4" id="KW-1185">Reference proteome</keyword>
<dbReference type="InterPro" id="IPR036182">
    <property type="entry name" value="PCuAC_sf"/>
</dbReference>
<dbReference type="InterPro" id="IPR021174">
    <property type="entry name" value="UCP037139"/>
</dbReference>
<accession>A0A917CHX4</accession>
<dbReference type="InterPro" id="IPR012533">
    <property type="entry name" value="YcnI-copper_dom"/>
</dbReference>
<evidence type="ECO:0000313" key="4">
    <source>
        <dbReference type="Proteomes" id="UP000606044"/>
    </source>
</evidence>
<dbReference type="Proteomes" id="UP000606044">
    <property type="component" value="Unassembled WGS sequence"/>
</dbReference>
<dbReference type="PANTHER" id="PTHR36302">
    <property type="entry name" value="BLR7088 PROTEIN"/>
    <property type="match status" value="1"/>
</dbReference>
<dbReference type="Pfam" id="PF04314">
    <property type="entry name" value="PCuAC"/>
    <property type="match status" value="1"/>
</dbReference>
<reference evidence="3" key="1">
    <citation type="journal article" date="2014" name="Int. J. Syst. Evol. Microbiol.">
        <title>Complete genome sequence of Corynebacterium casei LMG S-19264T (=DSM 44701T), isolated from a smear-ripened cheese.</title>
        <authorList>
            <consortium name="US DOE Joint Genome Institute (JGI-PGF)"/>
            <person name="Walter F."/>
            <person name="Albersmeier A."/>
            <person name="Kalinowski J."/>
            <person name="Ruckert C."/>
        </authorList>
    </citation>
    <scope>NUCLEOTIDE SEQUENCE</scope>
    <source>
        <strain evidence="3">CCM 7897</strain>
    </source>
</reference>
<feature type="signal peptide" evidence="1">
    <location>
        <begin position="1"/>
        <end position="29"/>
    </location>
</feature>